<dbReference type="OrthoDB" id="3215106at2"/>
<organism evidence="1 2">
    <name type="scientific">Actinomadura rubrisoli</name>
    <dbReference type="NCBI Taxonomy" id="2530368"/>
    <lineage>
        <taxon>Bacteria</taxon>
        <taxon>Bacillati</taxon>
        <taxon>Actinomycetota</taxon>
        <taxon>Actinomycetes</taxon>
        <taxon>Streptosporangiales</taxon>
        <taxon>Thermomonosporaceae</taxon>
        <taxon>Actinomadura</taxon>
    </lineage>
</organism>
<dbReference type="EMBL" id="SMKU01000163">
    <property type="protein sequence ID" value="TDD79919.1"/>
    <property type="molecule type" value="Genomic_DNA"/>
</dbReference>
<name>A0A4R5B506_9ACTN</name>
<dbReference type="Proteomes" id="UP000294513">
    <property type="component" value="Unassembled WGS sequence"/>
</dbReference>
<evidence type="ECO:0008006" key="3">
    <source>
        <dbReference type="Google" id="ProtNLM"/>
    </source>
</evidence>
<gene>
    <name evidence="1" type="ORF">E1298_26880</name>
</gene>
<evidence type="ECO:0000313" key="2">
    <source>
        <dbReference type="Proteomes" id="UP000294513"/>
    </source>
</evidence>
<reference evidence="1 2" key="1">
    <citation type="submission" date="2019-03" db="EMBL/GenBank/DDBJ databases">
        <title>Draft genome sequences of novel Actinobacteria.</title>
        <authorList>
            <person name="Sahin N."/>
            <person name="Ay H."/>
            <person name="Saygin H."/>
        </authorList>
    </citation>
    <scope>NUCLEOTIDE SEQUENCE [LARGE SCALE GENOMIC DNA]</scope>
    <source>
        <strain evidence="1 2">H3C3</strain>
    </source>
</reference>
<evidence type="ECO:0000313" key="1">
    <source>
        <dbReference type="EMBL" id="TDD79919.1"/>
    </source>
</evidence>
<comment type="caution">
    <text evidence="1">The sequence shown here is derived from an EMBL/GenBank/DDBJ whole genome shotgun (WGS) entry which is preliminary data.</text>
</comment>
<dbReference type="AlphaFoldDB" id="A0A4R5B506"/>
<sequence length="78" mass="8591">MAYVLKGDLDEALGELTPILALPGEQRLATLVSRFGEVDQHLAHRRFRGSPAVLALREQITEYQAEAITTKAITKGDE</sequence>
<accession>A0A4R5B506</accession>
<dbReference type="RefSeq" id="WP_131898017.1">
    <property type="nucleotide sequence ID" value="NZ_SMKU01000163.1"/>
</dbReference>
<proteinExistence type="predicted"/>
<keyword evidence="2" id="KW-1185">Reference proteome</keyword>
<protein>
    <recommendedName>
        <fullName evidence="3">Tetratricopeptide repeat protein</fullName>
    </recommendedName>
</protein>